<keyword evidence="2" id="KW-0503">Monooxygenase</keyword>
<evidence type="ECO:0000256" key="1">
    <source>
        <dbReference type="SAM" id="Phobius"/>
    </source>
</evidence>
<dbReference type="RefSeq" id="WP_146952853.1">
    <property type="nucleotide sequence ID" value="NZ_BAABBJ010000006.1"/>
</dbReference>
<gene>
    <name evidence="2" type="ORF">CSO01_17930</name>
</gene>
<dbReference type="EMBL" id="BKAL01000006">
    <property type="protein sequence ID" value="GEP69078.1"/>
    <property type="molecule type" value="Genomic_DNA"/>
</dbReference>
<organism evidence="2 3">
    <name type="scientific">Cellulomonas soli</name>
    <dbReference type="NCBI Taxonomy" id="931535"/>
    <lineage>
        <taxon>Bacteria</taxon>
        <taxon>Bacillati</taxon>
        <taxon>Actinomycetota</taxon>
        <taxon>Actinomycetes</taxon>
        <taxon>Micrococcales</taxon>
        <taxon>Cellulomonadaceae</taxon>
        <taxon>Cellulomonas</taxon>
    </lineage>
</organism>
<protein>
    <submittedName>
        <fullName evidence="2">Beta-carotene 15,15'-monooxygenase</fullName>
    </submittedName>
</protein>
<name>A0A512PD18_9CELL</name>
<evidence type="ECO:0000313" key="3">
    <source>
        <dbReference type="Proteomes" id="UP000321798"/>
    </source>
</evidence>
<sequence>MGDLRDYLRWRGDISLAERAFNDVDNLVLCALAYLDLGGVIPAPGGGSVSVRVAAERLTTARSAAPPGGGDRRLALMPAALLTELAAARRFSGAELSDYVDLVDERVGTQFAALSVHLDDGTTYVAYRGTDNTLVGWREDFTMSFQEVPAQASAAEYLSERLTEHDRPVRVGGHSKGGNLASFAAMRLGADPRERVVAVYNNDGPGFSPEVVDAEAYAWLATRLTKVVPQFAVVGMLFERGTASHVVTSSARGLMQHDLMTWQVEGADLMRADGLSPQATALNRAIDSWLEGAAREDRRAFTEAFFQALAAGGATLVVDVASTEYGSFESVLFALRRSRGQTRRPVRLGLTVALRAVADVGWRRVVRERRTVRAGLLLVLGAFLAIVPHVAVQILGALAVLTFLVVATTRLIRHLLRFRDSSRLSRRSAVALVASGCAVLAVISRLDLLVVPTNVLLGVCLLAGAWSHARAAVSVASPARGRSTRSILLLVSAAVAFLMGVTALSTAGLVLPMFVMQVGGYCLVVGALEAYFSLRDASAPSLARLTADAYLPTGP</sequence>
<dbReference type="Proteomes" id="UP000321798">
    <property type="component" value="Unassembled WGS sequence"/>
</dbReference>
<feature type="transmembrane region" description="Helical" evidence="1">
    <location>
        <begin position="487"/>
        <end position="508"/>
    </location>
</feature>
<accession>A0A512PD18</accession>
<feature type="transmembrane region" description="Helical" evidence="1">
    <location>
        <begin position="424"/>
        <end position="443"/>
    </location>
</feature>
<feature type="transmembrane region" description="Helical" evidence="1">
    <location>
        <begin position="449"/>
        <end position="466"/>
    </location>
</feature>
<comment type="caution">
    <text evidence="2">The sequence shown here is derived from an EMBL/GenBank/DDBJ whole genome shotgun (WGS) entry which is preliminary data.</text>
</comment>
<proteinExistence type="predicted"/>
<dbReference type="InterPro" id="IPR029058">
    <property type="entry name" value="AB_hydrolase_fold"/>
</dbReference>
<keyword evidence="1" id="KW-1133">Transmembrane helix</keyword>
<dbReference type="OrthoDB" id="9769481at2"/>
<keyword evidence="2" id="KW-0560">Oxidoreductase</keyword>
<evidence type="ECO:0000313" key="2">
    <source>
        <dbReference type="EMBL" id="GEP69078.1"/>
    </source>
</evidence>
<keyword evidence="1" id="KW-0812">Transmembrane</keyword>
<dbReference type="Pfam" id="PF11187">
    <property type="entry name" value="Mbeg1-like"/>
    <property type="match status" value="1"/>
</dbReference>
<dbReference type="GO" id="GO:0004497">
    <property type="term" value="F:monooxygenase activity"/>
    <property type="evidence" value="ECO:0007669"/>
    <property type="project" value="UniProtKB-KW"/>
</dbReference>
<feature type="transmembrane region" description="Helical" evidence="1">
    <location>
        <begin position="514"/>
        <end position="534"/>
    </location>
</feature>
<dbReference type="SUPFAM" id="SSF53474">
    <property type="entry name" value="alpha/beta-Hydrolases"/>
    <property type="match status" value="1"/>
</dbReference>
<dbReference type="InterPro" id="IPR024499">
    <property type="entry name" value="Mbeg1-like"/>
</dbReference>
<dbReference type="Gene3D" id="3.40.50.1820">
    <property type="entry name" value="alpha/beta hydrolase"/>
    <property type="match status" value="1"/>
</dbReference>
<reference evidence="2 3" key="1">
    <citation type="submission" date="2019-07" db="EMBL/GenBank/DDBJ databases">
        <title>Whole genome shotgun sequence of Cellulomonas soli NBRC 109434.</title>
        <authorList>
            <person name="Hosoyama A."/>
            <person name="Uohara A."/>
            <person name="Ohji S."/>
            <person name="Ichikawa N."/>
        </authorList>
    </citation>
    <scope>NUCLEOTIDE SEQUENCE [LARGE SCALE GENOMIC DNA]</scope>
    <source>
        <strain evidence="2 3">NBRC 109434</strain>
    </source>
</reference>
<dbReference type="AlphaFoldDB" id="A0A512PD18"/>
<feature type="transmembrane region" description="Helical" evidence="1">
    <location>
        <begin position="394"/>
        <end position="412"/>
    </location>
</feature>
<keyword evidence="1" id="KW-0472">Membrane</keyword>
<keyword evidence="3" id="KW-1185">Reference proteome</keyword>